<dbReference type="InterPro" id="IPR029058">
    <property type="entry name" value="AB_hydrolase_fold"/>
</dbReference>
<dbReference type="Pfam" id="PF07519">
    <property type="entry name" value="Tannase"/>
    <property type="match status" value="2"/>
</dbReference>
<reference evidence="9" key="1">
    <citation type="submission" date="2021-01" db="EMBL/GenBank/DDBJ databases">
        <authorList>
            <consortium name="Aspergillus puulaauensis MK2 genome sequencing consortium"/>
            <person name="Kazuki M."/>
            <person name="Futagami T."/>
        </authorList>
    </citation>
    <scope>NUCLEOTIDE SEQUENCE</scope>
    <source>
        <strain evidence="9">MK2</strain>
    </source>
</reference>
<evidence type="ECO:0000256" key="6">
    <source>
        <dbReference type="ARBA" id="ARBA00022837"/>
    </source>
</evidence>
<evidence type="ECO:0000256" key="7">
    <source>
        <dbReference type="ARBA" id="ARBA00023157"/>
    </source>
</evidence>
<comment type="similarity">
    <text evidence="1 8">Belongs to the tannase family.</text>
</comment>
<accession>A0A7R8AIG2</accession>
<protein>
    <recommendedName>
        <fullName evidence="8">Carboxylic ester hydrolase</fullName>
        <ecNumber evidence="8">3.1.1.-</ecNumber>
    </recommendedName>
</protein>
<dbReference type="EMBL" id="AP024443">
    <property type="protein sequence ID" value="BCS18625.1"/>
    <property type="molecule type" value="Genomic_DNA"/>
</dbReference>
<evidence type="ECO:0000256" key="5">
    <source>
        <dbReference type="ARBA" id="ARBA00022801"/>
    </source>
</evidence>
<evidence type="ECO:0000313" key="9">
    <source>
        <dbReference type="EMBL" id="BCS18625.1"/>
    </source>
</evidence>
<dbReference type="SUPFAM" id="SSF53474">
    <property type="entry name" value="alpha/beta-Hydrolases"/>
    <property type="match status" value="1"/>
</dbReference>
<keyword evidence="7" id="KW-1015">Disulfide bond</keyword>
<evidence type="ECO:0000256" key="8">
    <source>
        <dbReference type="RuleBase" id="RU361238"/>
    </source>
</evidence>
<evidence type="ECO:0000256" key="4">
    <source>
        <dbReference type="ARBA" id="ARBA00022729"/>
    </source>
</evidence>
<proteinExistence type="inferred from homology"/>
<name>A0A7R8AIG2_9EURO</name>
<feature type="signal peptide" evidence="8">
    <location>
        <begin position="1"/>
        <end position="20"/>
    </location>
</feature>
<reference evidence="9" key="2">
    <citation type="submission" date="2021-02" db="EMBL/GenBank/DDBJ databases">
        <title>Aspergillus puulaauensis MK2 genome sequence.</title>
        <authorList>
            <person name="Futagami T."/>
            <person name="Mori K."/>
            <person name="Kadooka C."/>
            <person name="Tanaka T."/>
        </authorList>
    </citation>
    <scope>NUCLEOTIDE SEQUENCE</scope>
    <source>
        <strain evidence="9">MK2</strain>
    </source>
</reference>
<keyword evidence="2" id="KW-0719">Serine esterase</keyword>
<dbReference type="KEGG" id="apuu:APUU_11453A"/>
<dbReference type="PANTHER" id="PTHR33938">
    <property type="entry name" value="FERULOYL ESTERASE B-RELATED"/>
    <property type="match status" value="1"/>
</dbReference>
<evidence type="ECO:0000256" key="1">
    <source>
        <dbReference type="ARBA" id="ARBA00006249"/>
    </source>
</evidence>
<dbReference type="PANTHER" id="PTHR33938:SF2">
    <property type="entry name" value="CARBOXYLIC ESTER HYDROLASE"/>
    <property type="match status" value="1"/>
</dbReference>
<gene>
    <name evidence="9" type="ORF">APUU_11453A</name>
</gene>
<dbReference type="GO" id="GO:0030600">
    <property type="term" value="F:feruloyl esterase activity"/>
    <property type="evidence" value="ECO:0007669"/>
    <property type="project" value="UniProtKB-ARBA"/>
</dbReference>
<keyword evidence="4 8" id="KW-0732">Signal</keyword>
<evidence type="ECO:0000256" key="2">
    <source>
        <dbReference type="ARBA" id="ARBA00022487"/>
    </source>
</evidence>
<dbReference type="AlphaFoldDB" id="A0A7R8AIG2"/>
<dbReference type="InterPro" id="IPR011118">
    <property type="entry name" value="Tannase/feruloyl_esterase"/>
</dbReference>
<dbReference type="OrthoDB" id="3039123at2759"/>
<dbReference type="RefSeq" id="XP_041550819.1">
    <property type="nucleotide sequence ID" value="XM_041697545.1"/>
</dbReference>
<keyword evidence="10" id="KW-1185">Reference proteome</keyword>
<keyword evidence="5 8" id="KW-0378">Hydrolase</keyword>
<feature type="chain" id="PRO_5031600709" description="Carboxylic ester hydrolase" evidence="8">
    <location>
        <begin position="21"/>
        <end position="543"/>
    </location>
</feature>
<evidence type="ECO:0000256" key="3">
    <source>
        <dbReference type="ARBA" id="ARBA00022723"/>
    </source>
</evidence>
<dbReference type="EC" id="3.1.1.-" evidence="8"/>
<sequence length="543" mass="59513">MGSYILYLALCSLFVVQAFCKISCTESAFSKYLSSSGNHNARVLTASHIAEGDTFHVPAGDIAYPQSPTDLPELCAVQINVTSSPESAYSFGLFLPVDWNDRFLAVGNGGFAGGVNWADVGVGARYGFASMSTDTGHNSTSSDGRWAYQAPEKLTDWGHRAMHGSVVLSKQIIEAYYGSALKYNYYSGCSTGGRQGLRAVEMYPGDFDGVIAGSAAWWTTHLQTWTTKAGTYNVPSPAQIPLGLFQVIEDEILRQCDPQDGLVDGIISAPQQCRLNLEALLCRKPGQEGCLSSEQLGTLRLIYSDYVDVNQTFVFPALLPGTESQWEVVIGNGTGNPLGVDYVRYFLGLGEDWTQEQFDYSIVQLADRLDPGNATADDFDISPFQKKGGKLLTYHGMADGFIPTDSSLYYYNQVSSALVPRGIDLDDFFRFFYVPGMQHCSGTPTNVNAPWYFAGPNQSPTLSSSLHGVPGFTDPKHDILLALMAWVEEDAAPENLIATTWKNDTIQDTVHRQRPLCFYPKRAVYTGTGDSNEAQNWECQSLY</sequence>
<dbReference type="GO" id="GO:0046872">
    <property type="term" value="F:metal ion binding"/>
    <property type="evidence" value="ECO:0007669"/>
    <property type="project" value="UniProtKB-KW"/>
</dbReference>
<keyword evidence="6" id="KW-0106">Calcium</keyword>
<organism evidence="9 10">
    <name type="scientific">Aspergillus puulaauensis</name>
    <dbReference type="NCBI Taxonomy" id="1220207"/>
    <lineage>
        <taxon>Eukaryota</taxon>
        <taxon>Fungi</taxon>
        <taxon>Dikarya</taxon>
        <taxon>Ascomycota</taxon>
        <taxon>Pezizomycotina</taxon>
        <taxon>Eurotiomycetes</taxon>
        <taxon>Eurotiomycetidae</taxon>
        <taxon>Eurotiales</taxon>
        <taxon>Aspergillaceae</taxon>
        <taxon>Aspergillus</taxon>
    </lineage>
</organism>
<evidence type="ECO:0000313" key="10">
    <source>
        <dbReference type="Proteomes" id="UP000654913"/>
    </source>
</evidence>
<dbReference type="GeneID" id="64968630"/>
<dbReference type="Proteomes" id="UP000654913">
    <property type="component" value="Chromosome 1"/>
</dbReference>
<keyword evidence="3" id="KW-0479">Metal-binding</keyword>